<organism evidence="2 3">
    <name type="scientific">Helianthus annuus</name>
    <name type="common">Common sunflower</name>
    <dbReference type="NCBI Taxonomy" id="4232"/>
    <lineage>
        <taxon>Eukaryota</taxon>
        <taxon>Viridiplantae</taxon>
        <taxon>Streptophyta</taxon>
        <taxon>Embryophyta</taxon>
        <taxon>Tracheophyta</taxon>
        <taxon>Spermatophyta</taxon>
        <taxon>Magnoliopsida</taxon>
        <taxon>eudicotyledons</taxon>
        <taxon>Gunneridae</taxon>
        <taxon>Pentapetalae</taxon>
        <taxon>asterids</taxon>
        <taxon>campanulids</taxon>
        <taxon>Asterales</taxon>
        <taxon>Asteraceae</taxon>
        <taxon>Asteroideae</taxon>
        <taxon>Heliantheae alliance</taxon>
        <taxon>Heliantheae</taxon>
        <taxon>Helianthus</taxon>
    </lineage>
</organism>
<gene>
    <name evidence="2" type="ORF">HanXRQr2_Chr02g0081821</name>
</gene>
<evidence type="ECO:0000256" key="1">
    <source>
        <dbReference type="SAM" id="MobiDB-lite"/>
    </source>
</evidence>
<dbReference type="Proteomes" id="UP000215914">
    <property type="component" value="Unassembled WGS sequence"/>
</dbReference>
<name>A0A9K3JRT7_HELAN</name>
<reference evidence="2" key="2">
    <citation type="submission" date="2020-06" db="EMBL/GenBank/DDBJ databases">
        <title>Helianthus annuus Genome sequencing and assembly Release 2.</title>
        <authorList>
            <person name="Gouzy J."/>
            <person name="Langlade N."/>
            <person name="Munos S."/>
        </authorList>
    </citation>
    <scope>NUCLEOTIDE SEQUENCE</scope>
    <source>
        <tissue evidence="2">Leaves</tissue>
    </source>
</reference>
<reference evidence="2" key="1">
    <citation type="journal article" date="2017" name="Nature">
        <title>The sunflower genome provides insights into oil metabolism, flowering and Asterid evolution.</title>
        <authorList>
            <person name="Badouin H."/>
            <person name="Gouzy J."/>
            <person name="Grassa C.J."/>
            <person name="Murat F."/>
            <person name="Staton S.E."/>
            <person name="Cottret L."/>
            <person name="Lelandais-Briere C."/>
            <person name="Owens G.L."/>
            <person name="Carrere S."/>
            <person name="Mayjonade B."/>
            <person name="Legrand L."/>
            <person name="Gill N."/>
            <person name="Kane N.C."/>
            <person name="Bowers J.E."/>
            <person name="Hubner S."/>
            <person name="Bellec A."/>
            <person name="Berard A."/>
            <person name="Berges H."/>
            <person name="Blanchet N."/>
            <person name="Boniface M.C."/>
            <person name="Brunel D."/>
            <person name="Catrice O."/>
            <person name="Chaidir N."/>
            <person name="Claudel C."/>
            <person name="Donnadieu C."/>
            <person name="Faraut T."/>
            <person name="Fievet G."/>
            <person name="Helmstetter N."/>
            <person name="King M."/>
            <person name="Knapp S.J."/>
            <person name="Lai Z."/>
            <person name="Le Paslier M.C."/>
            <person name="Lippi Y."/>
            <person name="Lorenzon L."/>
            <person name="Mandel J.R."/>
            <person name="Marage G."/>
            <person name="Marchand G."/>
            <person name="Marquand E."/>
            <person name="Bret-Mestries E."/>
            <person name="Morien E."/>
            <person name="Nambeesan S."/>
            <person name="Nguyen T."/>
            <person name="Pegot-Espagnet P."/>
            <person name="Pouilly N."/>
            <person name="Raftis F."/>
            <person name="Sallet E."/>
            <person name="Schiex T."/>
            <person name="Thomas J."/>
            <person name="Vandecasteele C."/>
            <person name="Vares D."/>
            <person name="Vear F."/>
            <person name="Vautrin S."/>
            <person name="Crespi M."/>
            <person name="Mangin B."/>
            <person name="Burke J.M."/>
            <person name="Salse J."/>
            <person name="Munos S."/>
            <person name="Vincourt P."/>
            <person name="Rieseberg L.H."/>
            <person name="Langlade N.B."/>
        </authorList>
    </citation>
    <scope>NUCLEOTIDE SEQUENCE</scope>
    <source>
        <tissue evidence="2">Leaves</tissue>
    </source>
</reference>
<dbReference type="EMBL" id="MNCJ02000317">
    <property type="protein sequence ID" value="KAF5819813.1"/>
    <property type="molecule type" value="Genomic_DNA"/>
</dbReference>
<feature type="compositionally biased region" description="Polar residues" evidence="1">
    <location>
        <begin position="1"/>
        <end position="16"/>
    </location>
</feature>
<protein>
    <submittedName>
        <fullName evidence="2">Uncharacterized protein</fullName>
    </submittedName>
</protein>
<evidence type="ECO:0000313" key="2">
    <source>
        <dbReference type="EMBL" id="KAF5819813.1"/>
    </source>
</evidence>
<dbReference type="AlphaFoldDB" id="A0A9K3JRT7"/>
<feature type="region of interest" description="Disordered" evidence="1">
    <location>
        <begin position="1"/>
        <end position="108"/>
    </location>
</feature>
<accession>A0A9K3JRT7</accession>
<keyword evidence="3" id="KW-1185">Reference proteome</keyword>
<dbReference type="Gramene" id="mRNA:HanXRQr2_Chr02g0081821">
    <property type="protein sequence ID" value="CDS:HanXRQr2_Chr02g0081821.1"/>
    <property type="gene ID" value="HanXRQr2_Chr02g0081821"/>
</dbReference>
<proteinExistence type="predicted"/>
<sequence>MNPDQQPSDGSISNDEPPSLTAVRPLEISQISGGIDDYADDDEVPLSTRDVRPLNTSQVSGIGGEYDASASAQPLSTGAVRPLENSQVSGAGDHYHYASSQPPSIGTVRPLDENLISDSNEVAAPAAAATVAPKFKLRSFHPNIFQRDNNEY</sequence>
<evidence type="ECO:0000313" key="3">
    <source>
        <dbReference type="Proteomes" id="UP000215914"/>
    </source>
</evidence>
<comment type="caution">
    <text evidence="2">The sequence shown here is derived from an EMBL/GenBank/DDBJ whole genome shotgun (WGS) entry which is preliminary data.</text>
</comment>